<organism evidence="2 3">
    <name type="scientific">Trypanosoma brucei gambiense (strain MHOM/CI/86/DAL972)</name>
    <dbReference type="NCBI Taxonomy" id="679716"/>
    <lineage>
        <taxon>Eukaryota</taxon>
        <taxon>Discoba</taxon>
        <taxon>Euglenozoa</taxon>
        <taxon>Kinetoplastea</taxon>
        <taxon>Metakinetoplastina</taxon>
        <taxon>Trypanosomatida</taxon>
        <taxon>Trypanosomatidae</taxon>
        <taxon>Trypanosoma</taxon>
    </lineage>
</organism>
<evidence type="ECO:0000313" key="3">
    <source>
        <dbReference type="Proteomes" id="UP000002316"/>
    </source>
</evidence>
<protein>
    <submittedName>
        <fullName evidence="2">Uncharacterized protein</fullName>
    </submittedName>
</protein>
<feature type="region of interest" description="Disordered" evidence="1">
    <location>
        <begin position="53"/>
        <end position="88"/>
    </location>
</feature>
<dbReference type="RefSeq" id="XP_011778699.1">
    <property type="nucleotide sequence ID" value="XM_011780397.1"/>
</dbReference>
<gene>
    <name evidence="2" type="ORF">TbgDal_X15340</name>
</gene>
<feature type="compositionally biased region" description="Basic and acidic residues" evidence="1">
    <location>
        <begin position="67"/>
        <end position="80"/>
    </location>
</feature>
<proteinExistence type="predicted"/>
<dbReference type="AlphaFoldDB" id="D0A591"/>
<name>D0A591_TRYB9</name>
<reference evidence="3" key="1">
    <citation type="journal article" date="2010" name="PLoS Negl. Trop. Dis.">
        <title>The genome sequence of Trypanosoma brucei gambiense, causative agent of chronic human african trypanosomiasis.</title>
        <authorList>
            <person name="Jackson A.P."/>
            <person name="Sanders M."/>
            <person name="Berry A."/>
            <person name="McQuillan J."/>
            <person name="Aslett M.A."/>
            <person name="Quail M.A."/>
            <person name="Chukualim B."/>
            <person name="Capewell P."/>
            <person name="MacLeod A."/>
            <person name="Melville S.E."/>
            <person name="Gibson W."/>
            <person name="Barry J.D."/>
            <person name="Berriman M."/>
            <person name="Hertz-Fowler C."/>
        </authorList>
    </citation>
    <scope>NUCLEOTIDE SEQUENCE [LARGE SCALE GENOMIC DNA]</scope>
    <source>
        <strain evidence="3">MHOM/CI/86/DAL972</strain>
    </source>
</reference>
<sequence length="108" mass="12345">MTCDENVGREVEEKKNERIMRNYVTQHTATDTEKTLNRVKVFPPSFPFFLKSSNLPPYPSENAQTDTHSDTVRRSKDGGRSSKNAASYLRQTPYIVPMAVRGQTLYDT</sequence>
<dbReference type="KEGG" id="tbg:TbgDal_X15340"/>
<accession>D0A591</accession>
<dbReference type="EMBL" id="FN554973">
    <property type="protein sequence ID" value="CBH16435.1"/>
    <property type="molecule type" value="Genomic_DNA"/>
</dbReference>
<dbReference type="Proteomes" id="UP000002316">
    <property type="component" value="Chromosome 10"/>
</dbReference>
<evidence type="ECO:0000256" key="1">
    <source>
        <dbReference type="SAM" id="MobiDB-lite"/>
    </source>
</evidence>
<evidence type="ECO:0000313" key="2">
    <source>
        <dbReference type="EMBL" id="CBH16435.1"/>
    </source>
</evidence>
<dbReference type="GeneID" id="23864752"/>